<gene>
    <name evidence="2" type="ORF">ACHAWO_013579</name>
</gene>
<organism evidence="2 3">
    <name type="scientific">Cyclotella atomus</name>
    <dbReference type="NCBI Taxonomy" id="382360"/>
    <lineage>
        <taxon>Eukaryota</taxon>
        <taxon>Sar</taxon>
        <taxon>Stramenopiles</taxon>
        <taxon>Ochrophyta</taxon>
        <taxon>Bacillariophyta</taxon>
        <taxon>Coscinodiscophyceae</taxon>
        <taxon>Thalassiosirophycidae</taxon>
        <taxon>Stephanodiscales</taxon>
        <taxon>Stephanodiscaceae</taxon>
        <taxon>Cyclotella</taxon>
    </lineage>
</organism>
<accession>A0ABD3PC85</accession>
<dbReference type="SUPFAM" id="SSF56801">
    <property type="entry name" value="Acetyl-CoA synthetase-like"/>
    <property type="match status" value="1"/>
</dbReference>
<keyword evidence="3" id="KW-1185">Reference proteome</keyword>
<protein>
    <recommendedName>
        <fullName evidence="1">AMP-dependent synthetase/ligase domain-containing protein</fullName>
    </recommendedName>
</protein>
<evidence type="ECO:0000313" key="3">
    <source>
        <dbReference type="Proteomes" id="UP001530400"/>
    </source>
</evidence>
<dbReference type="Gene3D" id="3.40.50.980">
    <property type="match status" value="1"/>
</dbReference>
<dbReference type="Proteomes" id="UP001530400">
    <property type="component" value="Unassembled WGS sequence"/>
</dbReference>
<dbReference type="Pfam" id="PF00501">
    <property type="entry name" value="AMP-binding"/>
    <property type="match status" value="1"/>
</dbReference>
<evidence type="ECO:0000313" key="2">
    <source>
        <dbReference type="EMBL" id="KAL3785392.1"/>
    </source>
</evidence>
<feature type="domain" description="AMP-dependent synthetase/ligase" evidence="1">
    <location>
        <begin position="81"/>
        <end position="189"/>
    </location>
</feature>
<dbReference type="AlphaFoldDB" id="A0ABD3PC85"/>
<sequence>MASASATMLLQKLALRSAASKAATATQLRSVSTLGLRASTTASLPARSPHTPNYGSSITNRIIHQQRSMATVNAGSALSRLAADHPHMEIVRYEHKNVKWTLKHVNYYSDALACGFLDAGLQPGDVVLSWLPEHFAEQHILQFACSKAGLILYSLDPNPELAKQDPTKAKEALAKALELTNATILISQEAGDDVNYITLCEGVVPEIRIFDFSEGCQFFTPRYPHLRFPVHTGYTCTDNEGMFLFRHFLVPSNNLDALLRGTGCKALDGKTPLLGELVYGKDGVPTKIGKVLTNEEVFKAKDTWVQFSSILSREYREVPGVGVVF</sequence>
<dbReference type="EMBL" id="JALLPJ020000695">
    <property type="protein sequence ID" value="KAL3785392.1"/>
    <property type="molecule type" value="Genomic_DNA"/>
</dbReference>
<proteinExistence type="predicted"/>
<comment type="caution">
    <text evidence="2">The sequence shown here is derived from an EMBL/GenBank/DDBJ whole genome shotgun (WGS) entry which is preliminary data.</text>
</comment>
<reference evidence="2 3" key="1">
    <citation type="submission" date="2024-10" db="EMBL/GenBank/DDBJ databases">
        <title>Updated reference genomes for cyclostephanoid diatoms.</title>
        <authorList>
            <person name="Roberts W.R."/>
            <person name="Alverson A.J."/>
        </authorList>
    </citation>
    <scope>NUCLEOTIDE SEQUENCE [LARGE SCALE GENOMIC DNA]</scope>
    <source>
        <strain evidence="2 3">AJA010-31</strain>
    </source>
</reference>
<dbReference type="InterPro" id="IPR000873">
    <property type="entry name" value="AMP-dep_synth/lig_dom"/>
</dbReference>
<evidence type="ECO:0000259" key="1">
    <source>
        <dbReference type="Pfam" id="PF00501"/>
    </source>
</evidence>
<name>A0ABD3PC85_9STRA</name>